<organism evidence="10 11">
    <name type="scientific">Camelina sativa</name>
    <name type="common">False flax</name>
    <name type="synonym">Myagrum sativum</name>
    <dbReference type="NCBI Taxonomy" id="90675"/>
    <lineage>
        <taxon>Eukaryota</taxon>
        <taxon>Viridiplantae</taxon>
        <taxon>Streptophyta</taxon>
        <taxon>Embryophyta</taxon>
        <taxon>Tracheophyta</taxon>
        <taxon>Spermatophyta</taxon>
        <taxon>Magnoliopsida</taxon>
        <taxon>eudicotyledons</taxon>
        <taxon>Gunneridae</taxon>
        <taxon>Pentapetalae</taxon>
        <taxon>rosids</taxon>
        <taxon>malvids</taxon>
        <taxon>Brassicales</taxon>
        <taxon>Brassicaceae</taxon>
        <taxon>Camelineae</taxon>
        <taxon>Camelina</taxon>
    </lineage>
</organism>
<evidence type="ECO:0000256" key="7">
    <source>
        <dbReference type="SAM" id="MobiDB-lite"/>
    </source>
</evidence>
<keyword evidence="10" id="KW-1185">Reference proteome</keyword>
<dbReference type="GeneID" id="104706949"/>
<evidence type="ECO:0000256" key="3">
    <source>
        <dbReference type="ARBA" id="ARBA00023015"/>
    </source>
</evidence>
<evidence type="ECO:0000256" key="6">
    <source>
        <dbReference type="ARBA" id="ARBA00023242"/>
    </source>
</evidence>
<evidence type="ECO:0000256" key="4">
    <source>
        <dbReference type="ARBA" id="ARBA00023125"/>
    </source>
</evidence>
<dbReference type="Gene3D" id="1.10.10.60">
    <property type="entry name" value="Homeodomain-like"/>
    <property type="match status" value="2"/>
</dbReference>
<evidence type="ECO:0000313" key="11">
    <source>
        <dbReference type="RefSeq" id="XP_010421495.1"/>
    </source>
</evidence>
<evidence type="ECO:0000256" key="5">
    <source>
        <dbReference type="ARBA" id="ARBA00023163"/>
    </source>
</evidence>
<gene>
    <name evidence="11" type="primary">LOC104706949</name>
</gene>
<dbReference type="CDD" id="cd00167">
    <property type="entry name" value="SANT"/>
    <property type="match status" value="2"/>
</dbReference>
<dbReference type="InterPro" id="IPR017930">
    <property type="entry name" value="Myb_dom"/>
</dbReference>
<dbReference type="Proteomes" id="UP000694864">
    <property type="component" value="Chromosome 8"/>
</dbReference>
<dbReference type="SMART" id="SM00717">
    <property type="entry name" value="SANT"/>
    <property type="match status" value="2"/>
</dbReference>
<comment type="subcellular location">
    <subcellularLocation>
        <location evidence="1">Nucleus</location>
    </subcellularLocation>
</comment>
<evidence type="ECO:0000259" key="9">
    <source>
        <dbReference type="PROSITE" id="PS51294"/>
    </source>
</evidence>
<evidence type="ECO:0000259" key="8">
    <source>
        <dbReference type="PROSITE" id="PS50090"/>
    </source>
</evidence>
<dbReference type="Pfam" id="PF00249">
    <property type="entry name" value="Myb_DNA-binding"/>
    <property type="match status" value="2"/>
</dbReference>
<feature type="domain" description="HTH myb-type" evidence="9">
    <location>
        <begin position="11"/>
        <end position="63"/>
    </location>
</feature>
<feature type="domain" description="Myb-like" evidence="8">
    <location>
        <begin position="11"/>
        <end position="63"/>
    </location>
</feature>
<accession>A0ABM0T696</accession>
<reference evidence="11" key="2">
    <citation type="submission" date="2025-08" db="UniProtKB">
        <authorList>
            <consortium name="RefSeq"/>
        </authorList>
    </citation>
    <scope>IDENTIFICATION</scope>
    <source>
        <tissue evidence="11">Leaf</tissue>
    </source>
</reference>
<name>A0ABM0T696_CAMSA</name>
<keyword evidence="5" id="KW-0804">Transcription</keyword>
<dbReference type="RefSeq" id="XP_010421495.1">
    <property type="nucleotide sequence ID" value="XM_010423193.2"/>
</dbReference>
<dbReference type="SUPFAM" id="SSF46689">
    <property type="entry name" value="Homeodomain-like"/>
    <property type="match status" value="1"/>
</dbReference>
<keyword evidence="6" id="KW-0539">Nucleus</keyword>
<evidence type="ECO:0000256" key="2">
    <source>
        <dbReference type="ARBA" id="ARBA00022737"/>
    </source>
</evidence>
<feature type="domain" description="Myb-like" evidence="8">
    <location>
        <begin position="64"/>
        <end position="114"/>
    </location>
</feature>
<feature type="compositionally biased region" description="Low complexity" evidence="7">
    <location>
        <begin position="119"/>
        <end position="137"/>
    </location>
</feature>
<keyword evidence="3" id="KW-0805">Transcription regulation</keyword>
<dbReference type="PANTHER" id="PTHR47997:SF75">
    <property type="entry name" value="MYB DOMAIN PROTEIN 55"/>
    <property type="match status" value="1"/>
</dbReference>
<reference evidence="10" key="1">
    <citation type="journal article" date="2014" name="Nat. Commun.">
        <title>The emerging biofuel crop Camelina sativa retains a highly undifferentiated hexaploid genome structure.</title>
        <authorList>
            <person name="Kagale S."/>
            <person name="Koh C."/>
            <person name="Nixon J."/>
            <person name="Bollina V."/>
            <person name="Clarke W.E."/>
            <person name="Tuteja R."/>
            <person name="Spillane C."/>
            <person name="Robinson S.J."/>
            <person name="Links M.G."/>
            <person name="Clarke C."/>
            <person name="Higgins E.E."/>
            <person name="Huebert T."/>
            <person name="Sharpe A.G."/>
            <person name="Parkin I.A."/>
        </authorList>
    </citation>
    <scope>NUCLEOTIDE SEQUENCE [LARGE SCALE GENOMIC DNA]</scope>
    <source>
        <strain evidence="10">cv. DH55</strain>
    </source>
</reference>
<evidence type="ECO:0000313" key="10">
    <source>
        <dbReference type="Proteomes" id="UP000694864"/>
    </source>
</evidence>
<keyword evidence="4" id="KW-0238">DNA-binding</keyword>
<feature type="region of interest" description="Disordered" evidence="7">
    <location>
        <begin position="117"/>
        <end position="172"/>
    </location>
</feature>
<dbReference type="InterPro" id="IPR009057">
    <property type="entry name" value="Homeodomain-like_sf"/>
</dbReference>
<sequence>MGKGRAPCCDKNKVKRGPWSPQEDLTLITFIQKHGHQNWRSLPKLAGLMRCGKSCRLRWINYLRPDVKRGNFSKEEEDAIIHYHQTLGNKWSKIASFLPGRTDNEIKNIWNTHLKKRLSSTPSSSSSSISSTHVQSTKAEDHQDKNCEGAHEEAHSELKDNHDSATWSHPQDQCMHTKPEIHEANELDEIQFLLDHDDFDDKTSEFLQNNDMLSPLESLLHNNDQTHISTTGGVTQEVTKSQSFDQYSQQDIPCGFEDANRESDLWRQMAESTSPTFCPNNEYDEWFNFMDNHQTYFDDFNFFGEVCL</sequence>
<dbReference type="InterPro" id="IPR001005">
    <property type="entry name" value="SANT/Myb"/>
</dbReference>
<proteinExistence type="predicted"/>
<dbReference type="InterPro" id="IPR051953">
    <property type="entry name" value="Plant_SW-associated_TFs"/>
</dbReference>
<keyword evidence="2" id="KW-0677">Repeat</keyword>
<evidence type="ECO:0000256" key="1">
    <source>
        <dbReference type="ARBA" id="ARBA00004123"/>
    </source>
</evidence>
<feature type="compositionally biased region" description="Basic and acidic residues" evidence="7">
    <location>
        <begin position="138"/>
        <end position="163"/>
    </location>
</feature>
<dbReference type="PROSITE" id="PS51294">
    <property type="entry name" value="HTH_MYB"/>
    <property type="match status" value="2"/>
</dbReference>
<dbReference type="PANTHER" id="PTHR47997">
    <property type="entry name" value="MYB DOMAIN PROTEIN 55"/>
    <property type="match status" value="1"/>
</dbReference>
<protein>
    <submittedName>
        <fullName evidence="11">Myb-related protein Myb4-like</fullName>
    </submittedName>
</protein>
<feature type="domain" description="HTH myb-type" evidence="9">
    <location>
        <begin position="64"/>
        <end position="118"/>
    </location>
</feature>
<dbReference type="PROSITE" id="PS50090">
    <property type="entry name" value="MYB_LIKE"/>
    <property type="match status" value="2"/>
</dbReference>